<keyword evidence="1" id="KW-0175">Coiled coil</keyword>
<dbReference type="Proteomes" id="UP001516400">
    <property type="component" value="Unassembled WGS sequence"/>
</dbReference>
<evidence type="ECO:0000313" key="3">
    <source>
        <dbReference type="Proteomes" id="UP001516400"/>
    </source>
</evidence>
<dbReference type="AlphaFoldDB" id="A0ABD2MJ08"/>
<dbReference type="EMBL" id="JABFTP020000001">
    <property type="protein sequence ID" value="KAL3266375.1"/>
    <property type="molecule type" value="Genomic_DNA"/>
</dbReference>
<keyword evidence="3" id="KW-1185">Reference proteome</keyword>
<name>A0ABD2MJ08_9CUCU</name>
<evidence type="ECO:0000256" key="1">
    <source>
        <dbReference type="SAM" id="Coils"/>
    </source>
</evidence>
<feature type="coiled-coil region" evidence="1">
    <location>
        <begin position="55"/>
        <end position="170"/>
    </location>
</feature>
<protein>
    <submittedName>
        <fullName evidence="2">Uncharacterized protein</fullName>
    </submittedName>
</protein>
<gene>
    <name evidence="2" type="ORF">HHI36_010552</name>
</gene>
<proteinExistence type="predicted"/>
<sequence length="173" mass="20527">MTEMKEKQDIEILMWQRKSEELKSKLDQFEWDDGGSPEKIKKPIEELGKVTESDVIKMQSIIAELNETIKELTLDNEDLQTLLEEQRTLRINAEKSKSVEPIPDNMKTENEYMEIVNQKQALQNEIYNISSEKVKLQDELNYIIKLNSEQLEKLRELEEEKIKLEKLLKKEMK</sequence>
<organism evidence="2 3">
    <name type="scientific">Cryptolaemus montrouzieri</name>
    <dbReference type="NCBI Taxonomy" id="559131"/>
    <lineage>
        <taxon>Eukaryota</taxon>
        <taxon>Metazoa</taxon>
        <taxon>Ecdysozoa</taxon>
        <taxon>Arthropoda</taxon>
        <taxon>Hexapoda</taxon>
        <taxon>Insecta</taxon>
        <taxon>Pterygota</taxon>
        <taxon>Neoptera</taxon>
        <taxon>Endopterygota</taxon>
        <taxon>Coleoptera</taxon>
        <taxon>Polyphaga</taxon>
        <taxon>Cucujiformia</taxon>
        <taxon>Coccinelloidea</taxon>
        <taxon>Coccinellidae</taxon>
        <taxon>Scymninae</taxon>
        <taxon>Scymnini</taxon>
        <taxon>Cryptolaemus</taxon>
    </lineage>
</organism>
<comment type="caution">
    <text evidence="2">The sequence shown here is derived from an EMBL/GenBank/DDBJ whole genome shotgun (WGS) entry which is preliminary data.</text>
</comment>
<evidence type="ECO:0000313" key="2">
    <source>
        <dbReference type="EMBL" id="KAL3266375.1"/>
    </source>
</evidence>
<reference evidence="2 3" key="1">
    <citation type="journal article" date="2021" name="BMC Biol.">
        <title>Horizontally acquired antibacterial genes associated with adaptive radiation of ladybird beetles.</title>
        <authorList>
            <person name="Li H.S."/>
            <person name="Tang X.F."/>
            <person name="Huang Y.H."/>
            <person name="Xu Z.Y."/>
            <person name="Chen M.L."/>
            <person name="Du X.Y."/>
            <person name="Qiu B.Y."/>
            <person name="Chen P.T."/>
            <person name="Zhang W."/>
            <person name="Slipinski A."/>
            <person name="Escalona H.E."/>
            <person name="Waterhouse R.M."/>
            <person name="Zwick A."/>
            <person name="Pang H."/>
        </authorList>
    </citation>
    <scope>NUCLEOTIDE SEQUENCE [LARGE SCALE GENOMIC DNA]</scope>
    <source>
        <strain evidence="2">SYSU2018</strain>
    </source>
</reference>
<accession>A0ABD2MJ08</accession>